<sequence>MKKIFSRSRIKNILKVLKGTVTGFSNDKGLKLSASLSYYTVFSMAPLLLLIISLAGAFFGKEAIEGHVFAELKGLVGNEAALQVQQVIRNLELSGKTNISVVIGAITLVIGATTVFAEIQDSINIIWRVKAKPRRGLVKLIKDRLLSGSIIIGLGFLLIVSLIINGVILALSDMLKQYFPDVTVLLFNIINVILSFLVITILFGVIFKALPDAKIAWKDVRAGAFFTACLFMLGRYLIRLYIETTAAGSPYGAAGSIIVILLWVYYTAAILYIGAEFTRVYADHVGAQIEPADYAVYVEQKEREREDVKVIPPKAEEVKK</sequence>
<feature type="transmembrane region" description="Helical" evidence="6">
    <location>
        <begin position="184"/>
        <end position="210"/>
    </location>
</feature>
<evidence type="ECO:0000256" key="1">
    <source>
        <dbReference type="ARBA" id="ARBA00004651"/>
    </source>
</evidence>
<accession>A0A256A5E2</accession>
<dbReference type="PIRSF" id="PIRSF035875">
    <property type="entry name" value="RNase_BN"/>
    <property type="match status" value="1"/>
</dbReference>
<evidence type="ECO:0000256" key="3">
    <source>
        <dbReference type="ARBA" id="ARBA00022692"/>
    </source>
</evidence>
<dbReference type="AlphaFoldDB" id="A0A256A5E2"/>
<feature type="transmembrane region" description="Helical" evidence="6">
    <location>
        <begin position="99"/>
        <end position="127"/>
    </location>
</feature>
<feature type="transmembrane region" description="Helical" evidence="6">
    <location>
        <begin position="148"/>
        <end position="172"/>
    </location>
</feature>
<dbReference type="Proteomes" id="UP000216605">
    <property type="component" value="Unassembled WGS sequence"/>
</dbReference>
<comment type="caution">
    <text evidence="7">The sequence shown here is derived from an EMBL/GenBank/DDBJ whole genome shotgun (WGS) entry which is preliminary data.</text>
</comment>
<comment type="subcellular location">
    <subcellularLocation>
        <location evidence="1">Cell membrane</location>
        <topology evidence="1">Multi-pass membrane protein</topology>
    </subcellularLocation>
</comment>
<keyword evidence="8" id="KW-1185">Reference proteome</keyword>
<dbReference type="InterPro" id="IPR017039">
    <property type="entry name" value="Virul_fac_BrkB"/>
</dbReference>
<name>A0A256A5E2_9FLAO</name>
<dbReference type="PANTHER" id="PTHR30213">
    <property type="entry name" value="INNER MEMBRANE PROTEIN YHJD"/>
    <property type="match status" value="1"/>
</dbReference>
<organism evidence="7 8">
    <name type="scientific">Flavobacterium cyanobacteriorum</name>
    <dbReference type="NCBI Taxonomy" id="2022802"/>
    <lineage>
        <taxon>Bacteria</taxon>
        <taxon>Pseudomonadati</taxon>
        <taxon>Bacteroidota</taxon>
        <taxon>Flavobacteriia</taxon>
        <taxon>Flavobacteriales</taxon>
        <taxon>Flavobacteriaceae</taxon>
        <taxon>Flavobacterium</taxon>
    </lineage>
</organism>
<evidence type="ECO:0000256" key="2">
    <source>
        <dbReference type="ARBA" id="ARBA00022475"/>
    </source>
</evidence>
<feature type="transmembrane region" description="Helical" evidence="6">
    <location>
        <begin position="222"/>
        <end position="242"/>
    </location>
</feature>
<keyword evidence="4 6" id="KW-1133">Transmembrane helix</keyword>
<evidence type="ECO:0000256" key="5">
    <source>
        <dbReference type="ARBA" id="ARBA00023136"/>
    </source>
</evidence>
<keyword evidence="5 6" id="KW-0472">Membrane</keyword>
<dbReference type="Pfam" id="PF03631">
    <property type="entry name" value="Virul_fac_BrkB"/>
    <property type="match status" value="1"/>
</dbReference>
<dbReference type="OrthoDB" id="9797028at2"/>
<evidence type="ECO:0000313" key="7">
    <source>
        <dbReference type="EMBL" id="OYQ48260.1"/>
    </source>
</evidence>
<protein>
    <submittedName>
        <fullName evidence="7">Ribonuclease BN</fullName>
    </submittedName>
</protein>
<proteinExistence type="predicted"/>
<dbReference type="NCBIfam" id="TIGR00765">
    <property type="entry name" value="yihY_not_rbn"/>
    <property type="match status" value="1"/>
</dbReference>
<feature type="transmembrane region" description="Helical" evidence="6">
    <location>
        <begin position="36"/>
        <end position="59"/>
    </location>
</feature>
<reference evidence="7 8" key="1">
    <citation type="submission" date="2017-07" db="EMBL/GenBank/DDBJ databases">
        <title>Flavobacterium cyanobacteriorum sp. nov., isolated from cyanobacterial aggregates in a eutrophic lake.</title>
        <authorList>
            <person name="Cai H."/>
        </authorList>
    </citation>
    <scope>NUCLEOTIDE SEQUENCE [LARGE SCALE GENOMIC DNA]</scope>
    <source>
        <strain evidence="7 8">TH021</strain>
    </source>
</reference>
<evidence type="ECO:0000313" key="8">
    <source>
        <dbReference type="Proteomes" id="UP000216605"/>
    </source>
</evidence>
<keyword evidence="2" id="KW-1003">Cell membrane</keyword>
<keyword evidence="3 6" id="KW-0812">Transmembrane</keyword>
<dbReference type="GO" id="GO:0005886">
    <property type="term" value="C:plasma membrane"/>
    <property type="evidence" value="ECO:0007669"/>
    <property type="project" value="UniProtKB-SubCell"/>
</dbReference>
<feature type="transmembrane region" description="Helical" evidence="6">
    <location>
        <begin position="254"/>
        <end position="274"/>
    </location>
</feature>
<evidence type="ECO:0000256" key="6">
    <source>
        <dbReference type="SAM" id="Phobius"/>
    </source>
</evidence>
<dbReference type="RefSeq" id="WP_094411613.1">
    <property type="nucleotide sequence ID" value="NZ_NOXV01000073.1"/>
</dbReference>
<evidence type="ECO:0000256" key="4">
    <source>
        <dbReference type="ARBA" id="ARBA00022989"/>
    </source>
</evidence>
<dbReference type="EMBL" id="NOXV01000073">
    <property type="protein sequence ID" value="OYQ48260.1"/>
    <property type="molecule type" value="Genomic_DNA"/>
</dbReference>
<dbReference type="PANTHER" id="PTHR30213:SF1">
    <property type="entry name" value="INNER MEMBRANE PROTEIN YHJD"/>
    <property type="match status" value="1"/>
</dbReference>
<gene>
    <name evidence="7" type="ORF">CHU92_00745</name>
</gene>